<evidence type="ECO:0000259" key="12">
    <source>
        <dbReference type="PROSITE" id="PS50835"/>
    </source>
</evidence>
<dbReference type="InterPro" id="IPR013106">
    <property type="entry name" value="Ig_V-set"/>
</dbReference>
<evidence type="ECO:0000313" key="14">
    <source>
        <dbReference type="Proteomes" id="UP001066276"/>
    </source>
</evidence>
<name>A0AAV7NA42_PLEWA</name>
<dbReference type="PANTHER" id="PTHR25466:SF9">
    <property type="entry name" value="FIBRONECTIN TYPE-III DOMAIN-CONTAINING PROTEIN"/>
    <property type="match status" value="1"/>
</dbReference>
<dbReference type="InterPro" id="IPR007110">
    <property type="entry name" value="Ig-like_dom"/>
</dbReference>
<keyword evidence="10" id="KW-0393">Immunoglobulin domain</keyword>
<dbReference type="InterPro" id="IPR003599">
    <property type="entry name" value="Ig_sub"/>
</dbReference>
<keyword evidence="8" id="KW-0675">Receptor</keyword>
<dbReference type="PROSITE" id="PS50835">
    <property type="entry name" value="IG_LIKE"/>
    <property type="match status" value="2"/>
</dbReference>
<dbReference type="SMART" id="SM00409">
    <property type="entry name" value="IG"/>
    <property type="match status" value="1"/>
</dbReference>
<dbReference type="PANTHER" id="PTHR25466">
    <property type="entry name" value="T-LYMPHOCYTE ACTIVATION ANTIGEN"/>
    <property type="match status" value="1"/>
</dbReference>
<keyword evidence="14" id="KW-1185">Reference proteome</keyword>
<evidence type="ECO:0000256" key="1">
    <source>
        <dbReference type="ARBA" id="ARBA00004251"/>
    </source>
</evidence>
<keyword evidence="6" id="KW-0472">Membrane</keyword>
<evidence type="ECO:0000256" key="5">
    <source>
        <dbReference type="ARBA" id="ARBA00022989"/>
    </source>
</evidence>
<dbReference type="GO" id="GO:0007166">
    <property type="term" value="P:cell surface receptor signaling pathway"/>
    <property type="evidence" value="ECO:0007669"/>
    <property type="project" value="TreeGrafter"/>
</dbReference>
<evidence type="ECO:0000256" key="9">
    <source>
        <dbReference type="ARBA" id="ARBA00023180"/>
    </source>
</evidence>
<reference evidence="13" key="1">
    <citation type="journal article" date="2022" name="bioRxiv">
        <title>Sequencing and chromosome-scale assembly of the giantPleurodeles waltlgenome.</title>
        <authorList>
            <person name="Brown T."/>
            <person name="Elewa A."/>
            <person name="Iarovenko S."/>
            <person name="Subramanian E."/>
            <person name="Araus A.J."/>
            <person name="Petzold A."/>
            <person name="Susuki M."/>
            <person name="Suzuki K.-i.T."/>
            <person name="Hayashi T."/>
            <person name="Toyoda A."/>
            <person name="Oliveira C."/>
            <person name="Osipova E."/>
            <person name="Leigh N.D."/>
            <person name="Simon A."/>
            <person name="Yun M.H."/>
        </authorList>
    </citation>
    <scope>NUCLEOTIDE SEQUENCE</scope>
    <source>
        <strain evidence="13">20211129_DDA</strain>
        <tissue evidence="13">Liver</tissue>
    </source>
</reference>
<protein>
    <recommendedName>
        <fullName evidence="12">Ig-like domain-containing protein</fullName>
    </recommendedName>
</protein>
<evidence type="ECO:0000313" key="13">
    <source>
        <dbReference type="EMBL" id="KAJ1112334.1"/>
    </source>
</evidence>
<keyword evidence="5" id="KW-1133">Transmembrane helix</keyword>
<dbReference type="GO" id="GO:0009897">
    <property type="term" value="C:external side of plasma membrane"/>
    <property type="evidence" value="ECO:0007669"/>
    <property type="project" value="TreeGrafter"/>
</dbReference>
<dbReference type="InterPro" id="IPR053896">
    <property type="entry name" value="BTN3A2-like_Ig-C"/>
</dbReference>
<evidence type="ECO:0000256" key="10">
    <source>
        <dbReference type="ARBA" id="ARBA00023319"/>
    </source>
</evidence>
<dbReference type="GO" id="GO:0031295">
    <property type="term" value="P:T cell costimulation"/>
    <property type="evidence" value="ECO:0007669"/>
    <property type="project" value="TreeGrafter"/>
</dbReference>
<keyword evidence="7" id="KW-1015">Disulfide bond</keyword>
<keyword evidence="3" id="KW-0812">Transmembrane</keyword>
<keyword evidence="4 11" id="KW-0732">Signal</keyword>
<feature type="signal peptide" evidence="11">
    <location>
        <begin position="1"/>
        <end position="16"/>
    </location>
</feature>
<evidence type="ECO:0000256" key="6">
    <source>
        <dbReference type="ARBA" id="ARBA00023136"/>
    </source>
</evidence>
<evidence type="ECO:0000256" key="3">
    <source>
        <dbReference type="ARBA" id="ARBA00022692"/>
    </source>
</evidence>
<dbReference type="GO" id="GO:0042130">
    <property type="term" value="P:negative regulation of T cell proliferation"/>
    <property type="evidence" value="ECO:0007669"/>
    <property type="project" value="TreeGrafter"/>
</dbReference>
<evidence type="ECO:0000256" key="4">
    <source>
        <dbReference type="ARBA" id="ARBA00022729"/>
    </source>
</evidence>
<dbReference type="AlphaFoldDB" id="A0AAV7NA42"/>
<dbReference type="GO" id="GO:0006955">
    <property type="term" value="P:immune response"/>
    <property type="evidence" value="ECO:0007669"/>
    <property type="project" value="TreeGrafter"/>
</dbReference>
<dbReference type="Pfam" id="PF22705">
    <property type="entry name" value="C2-set_3"/>
    <property type="match status" value="1"/>
</dbReference>
<evidence type="ECO:0000256" key="7">
    <source>
        <dbReference type="ARBA" id="ARBA00023157"/>
    </source>
</evidence>
<dbReference type="GO" id="GO:0042102">
    <property type="term" value="P:positive regulation of T cell proliferation"/>
    <property type="evidence" value="ECO:0007669"/>
    <property type="project" value="TreeGrafter"/>
</dbReference>
<dbReference type="InterPro" id="IPR036179">
    <property type="entry name" value="Ig-like_dom_sf"/>
</dbReference>
<dbReference type="EMBL" id="JANPWB010000012">
    <property type="protein sequence ID" value="KAJ1112334.1"/>
    <property type="molecule type" value="Genomic_DNA"/>
</dbReference>
<comment type="caution">
    <text evidence="13">The sequence shown here is derived from an EMBL/GenBank/DDBJ whole genome shotgun (WGS) entry which is preliminary data.</text>
</comment>
<dbReference type="Proteomes" id="UP001066276">
    <property type="component" value="Chromosome 8"/>
</dbReference>
<keyword evidence="2" id="KW-1003">Cell membrane</keyword>
<comment type="subcellular location">
    <subcellularLocation>
        <location evidence="1">Cell membrane</location>
        <topology evidence="1">Single-pass type I membrane protein</topology>
    </subcellularLocation>
</comment>
<dbReference type="SUPFAM" id="SSF48726">
    <property type="entry name" value="Immunoglobulin"/>
    <property type="match status" value="2"/>
</dbReference>
<evidence type="ECO:0000256" key="11">
    <source>
        <dbReference type="SAM" id="SignalP"/>
    </source>
</evidence>
<feature type="domain" description="Ig-like" evidence="12">
    <location>
        <begin position="146"/>
        <end position="235"/>
    </location>
</feature>
<gene>
    <name evidence="13" type="ORF">NDU88_000602</name>
</gene>
<dbReference type="Gene3D" id="2.60.40.10">
    <property type="entry name" value="Immunoglobulins"/>
    <property type="match status" value="2"/>
</dbReference>
<dbReference type="InterPro" id="IPR051713">
    <property type="entry name" value="T-cell_Activation_Regulation"/>
</dbReference>
<organism evidence="13 14">
    <name type="scientific">Pleurodeles waltl</name>
    <name type="common">Iberian ribbed newt</name>
    <dbReference type="NCBI Taxonomy" id="8319"/>
    <lineage>
        <taxon>Eukaryota</taxon>
        <taxon>Metazoa</taxon>
        <taxon>Chordata</taxon>
        <taxon>Craniata</taxon>
        <taxon>Vertebrata</taxon>
        <taxon>Euteleostomi</taxon>
        <taxon>Amphibia</taxon>
        <taxon>Batrachia</taxon>
        <taxon>Caudata</taxon>
        <taxon>Salamandroidea</taxon>
        <taxon>Salamandridae</taxon>
        <taxon>Pleurodelinae</taxon>
        <taxon>Pleurodeles</taxon>
    </lineage>
</organism>
<sequence>MARMWLFWACIGSAMCCTDTEKKSTPILAILGSNVLLPCTSKSKPTRIQSFNLYWQIPGPFDLDWVVDYADETEKDGRSMQETRFRNRTKFFRSHFKDGNFSLLLSDVQREDEACYKCLIRFGIERTTSSQEGFINLHTSAHYNEPVLHIKEEPSSKSRNITCSATGGYPEPDVHWTIDGKPVPKGSRMVQTEITKKASKGTYSVYSSLVTEANKDVECIIENKRLKENRSASVTGTRIGGSGLSSTSGLALCDDFKGGRCSGLAQMLKSRDLLGTLMLQAHPTVSH</sequence>
<accession>A0AAV7NA42</accession>
<keyword evidence="9" id="KW-0325">Glycoprotein</keyword>
<evidence type="ECO:0000256" key="2">
    <source>
        <dbReference type="ARBA" id="ARBA00022475"/>
    </source>
</evidence>
<evidence type="ECO:0000256" key="8">
    <source>
        <dbReference type="ARBA" id="ARBA00023170"/>
    </source>
</evidence>
<dbReference type="GO" id="GO:0071222">
    <property type="term" value="P:cellular response to lipopolysaccharide"/>
    <property type="evidence" value="ECO:0007669"/>
    <property type="project" value="TreeGrafter"/>
</dbReference>
<dbReference type="InterPro" id="IPR013783">
    <property type="entry name" value="Ig-like_fold"/>
</dbReference>
<dbReference type="Pfam" id="PF07686">
    <property type="entry name" value="V-set"/>
    <property type="match status" value="1"/>
</dbReference>
<feature type="chain" id="PRO_5043877122" description="Ig-like domain-containing protein" evidence="11">
    <location>
        <begin position="17"/>
        <end position="287"/>
    </location>
</feature>
<feature type="domain" description="Ig-like" evidence="12">
    <location>
        <begin position="32"/>
        <end position="136"/>
    </location>
</feature>
<proteinExistence type="predicted"/>